<organism evidence="1 2">
    <name type="scientific">Polyplosphaeria fusca</name>
    <dbReference type="NCBI Taxonomy" id="682080"/>
    <lineage>
        <taxon>Eukaryota</taxon>
        <taxon>Fungi</taxon>
        <taxon>Dikarya</taxon>
        <taxon>Ascomycota</taxon>
        <taxon>Pezizomycotina</taxon>
        <taxon>Dothideomycetes</taxon>
        <taxon>Pleosporomycetidae</taxon>
        <taxon>Pleosporales</taxon>
        <taxon>Tetraplosphaeriaceae</taxon>
        <taxon>Polyplosphaeria</taxon>
    </lineage>
</organism>
<proteinExistence type="predicted"/>
<comment type="caution">
    <text evidence="1">The sequence shown here is derived from an EMBL/GenBank/DDBJ whole genome shotgun (WGS) entry which is preliminary data.</text>
</comment>
<dbReference type="Proteomes" id="UP000799444">
    <property type="component" value="Unassembled WGS sequence"/>
</dbReference>
<evidence type="ECO:0000313" key="2">
    <source>
        <dbReference type="Proteomes" id="UP000799444"/>
    </source>
</evidence>
<protein>
    <submittedName>
        <fullName evidence="1">Uncharacterized protein</fullName>
    </submittedName>
</protein>
<name>A0A9P4QV39_9PLEO</name>
<dbReference type="PANTHER" id="PTHR40518:SF1">
    <property type="entry name" value="ACETOACETATE DECARBOXYLASE"/>
    <property type="match status" value="1"/>
</dbReference>
<dbReference type="SUPFAM" id="SSF160104">
    <property type="entry name" value="Acetoacetate decarboxylase-like"/>
    <property type="match status" value="1"/>
</dbReference>
<sequence>MSEHPVSRALAPWTTKSECYWMFVTLKSLPKGMYGEVERKGWDESGGEFKGGLGCVMVVRYRETPVGSYDELMIIPGNFTVPQPASRPPKIPKKALRIARIYVSQRTTTYNGRLNWNIPKHLARFSFSAPPTPAGSSPPESLTIKVFPPGTIDGDGRGPFFAATLQPFRWIPSIPVSTNWLPLSTTQVQPPLPQAPGFGNAVKEVVGGKKVDDYDINPKEEDSLLVGTNEWCAFPIQSYAPRARGCWVTIHEPGEDLEDAREYWQHVKPWNIGAWMEDAEMVIPAPLTWKL</sequence>
<dbReference type="EMBL" id="ML996192">
    <property type="protein sequence ID" value="KAF2731602.1"/>
    <property type="molecule type" value="Genomic_DNA"/>
</dbReference>
<evidence type="ECO:0000313" key="1">
    <source>
        <dbReference type="EMBL" id="KAF2731602.1"/>
    </source>
</evidence>
<dbReference type="OrthoDB" id="9970474at2759"/>
<gene>
    <name evidence="1" type="ORF">EJ04DRAFT_442670</name>
</gene>
<accession>A0A9P4QV39</accession>
<dbReference type="InterPro" id="IPR023375">
    <property type="entry name" value="ADC_dom_sf"/>
</dbReference>
<keyword evidence="2" id="KW-1185">Reference proteome</keyword>
<dbReference type="PANTHER" id="PTHR40518">
    <property type="entry name" value="ACETOACETATE DECARBOXYLASE"/>
    <property type="match status" value="1"/>
</dbReference>
<reference evidence="1" key="1">
    <citation type="journal article" date="2020" name="Stud. Mycol.">
        <title>101 Dothideomycetes genomes: a test case for predicting lifestyles and emergence of pathogens.</title>
        <authorList>
            <person name="Haridas S."/>
            <person name="Albert R."/>
            <person name="Binder M."/>
            <person name="Bloem J."/>
            <person name="Labutti K."/>
            <person name="Salamov A."/>
            <person name="Andreopoulos B."/>
            <person name="Baker S."/>
            <person name="Barry K."/>
            <person name="Bills G."/>
            <person name="Bluhm B."/>
            <person name="Cannon C."/>
            <person name="Castanera R."/>
            <person name="Culley D."/>
            <person name="Daum C."/>
            <person name="Ezra D."/>
            <person name="Gonzalez J."/>
            <person name="Henrissat B."/>
            <person name="Kuo A."/>
            <person name="Liang C."/>
            <person name="Lipzen A."/>
            <person name="Lutzoni F."/>
            <person name="Magnuson J."/>
            <person name="Mondo S."/>
            <person name="Nolan M."/>
            <person name="Ohm R."/>
            <person name="Pangilinan J."/>
            <person name="Park H.-J."/>
            <person name="Ramirez L."/>
            <person name="Alfaro M."/>
            <person name="Sun H."/>
            <person name="Tritt A."/>
            <person name="Yoshinaga Y."/>
            <person name="Zwiers L.-H."/>
            <person name="Turgeon B."/>
            <person name="Goodwin S."/>
            <person name="Spatafora J."/>
            <person name="Crous P."/>
            <person name="Grigoriev I."/>
        </authorList>
    </citation>
    <scope>NUCLEOTIDE SEQUENCE</scope>
    <source>
        <strain evidence="1">CBS 125425</strain>
    </source>
</reference>
<dbReference type="AlphaFoldDB" id="A0A9P4QV39"/>